<evidence type="ECO:0000313" key="1">
    <source>
        <dbReference type="EMBL" id="VVD01708.1"/>
    </source>
</evidence>
<name>A0A5E4QXM0_9NEOP</name>
<protein>
    <submittedName>
        <fullName evidence="1">Uncharacterized protein</fullName>
    </submittedName>
</protein>
<dbReference type="Pfam" id="PF15054">
    <property type="entry name" value="DUF4535"/>
    <property type="match status" value="1"/>
</dbReference>
<organism evidence="1 2">
    <name type="scientific">Leptidea sinapis</name>
    <dbReference type="NCBI Taxonomy" id="189913"/>
    <lineage>
        <taxon>Eukaryota</taxon>
        <taxon>Metazoa</taxon>
        <taxon>Ecdysozoa</taxon>
        <taxon>Arthropoda</taxon>
        <taxon>Hexapoda</taxon>
        <taxon>Insecta</taxon>
        <taxon>Pterygota</taxon>
        <taxon>Neoptera</taxon>
        <taxon>Endopterygota</taxon>
        <taxon>Lepidoptera</taxon>
        <taxon>Glossata</taxon>
        <taxon>Ditrysia</taxon>
        <taxon>Papilionoidea</taxon>
        <taxon>Pieridae</taxon>
        <taxon>Dismorphiinae</taxon>
        <taxon>Leptidea</taxon>
    </lineage>
</organism>
<proteinExistence type="predicted"/>
<accession>A0A5E4QXM0</accession>
<gene>
    <name evidence="1" type="ORF">LSINAPIS_LOCUS12063</name>
</gene>
<reference evidence="1 2" key="1">
    <citation type="submission" date="2017-07" db="EMBL/GenBank/DDBJ databases">
        <authorList>
            <person name="Talla V."/>
            <person name="Backstrom N."/>
        </authorList>
    </citation>
    <scope>NUCLEOTIDE SEQUENCE [LARGE SCALE GENOMIC DNA]</scope>
</reference>
<evidence type="ECO:0000313" key="2">
    <source>
        <dbReference type="Proteomes" id="UP000324832"/>
    </source>
</evidence>
<dbReference type="Proteomes" id="UP000324832">
    <property type="component" value="Unassembled WGS sequence"/>
</dbReference>
<dbReference type="AlphaFoldDB" id="A0A5E4QXM0"/>
<sequence>MVKMLRGLIIFGAGVYTGVYVAQSYEIEKVEDPMVLFQRFQSFVKTKMDELNGKKSD</sequence>
<keyword evidence="2" id="KW-1185">Reference proteome</keyword>
<dbReference type="EMBL" id="FZQP02005554">
    <property type="protein sequence ID" value="VVD01708.1"/>
    <property type="molecule type" value="Genomic_DNA"/>
</dbReference>
<dbReference type="InterPro" id="IPR027854">
    <property type="entry name" value="STMP1"/>
</dbReference>